<evidence type="ECO:0000256" key="4">
    <source>
        <dbReference type="ARBA" id="ARBA00022801"/>
    </source>
</evidence>
<keyword evidence="3" id="KW-0064">Aspartyl protease</keyword>
<evidence type="ECO:0000256" key="6">
    <source>
        <dbReference type="PIRSR" id="PIRSR601461-1"/>
    </source>
</evidence>
<dbReference type="PANTHER" id="PTHR47967">
    <property type="entry name" value="OS07G0603500 PROTEIN-RELATED"/>
    <property type="match status" value="1"/>
</dbReference>
<feature type="active site" evidence="6">
    <location>
        <position position="330"/>
    </location>
</feature>
<evidence type="ECO:0000256" key="5">
    <source>
        <dbReference type="ARBA" id="ARBA00023180"/>
    </source>
</evidence>
<dbReference type="EMBL" id="JAPFFJ010000006">
    <property type="protein sequence ID" value="KAJ6425637.1"/>
    <property type="molecule type" value="Genomic_DNA"/>
</dbReference>
<comment type="caution">
    <text evidence="9">The sequence shown here is derived from an EMBL/GenBank/DDBJ whole genome shotgun (WGS) entry which is preliminary data.</text>
</comment>
<sequence length="461" mass="50097">MASSLLLFLLSFLILTTTSKSTPATITIPLSSPSFTKLVVPSKDPWGALNHLATQSLSRSHHIKSPKTNSSSIKTPLFPRSYGGYSVSLNFGTPPQTTTFVMDSGSSLVWFPCTSRYLCAECNFPDIKRTGIPTFLPKLSSSSKLIGCKNPRCSVFFGPEIQSKCHECDSTAQNCTQTCPPYAIQYGLGSTAGLLLSETLDFPNQKTIPDFLVGCSILSTRQPEGIAGFGRSPESLPSQLGLKKFSYCLVSHAFDDTPTSSDLVMHTGSGSGDTKTGGLSYTPFQKNPTTAFRDYYYVLLRNIVIGDTNVKVPYKYLVPGSDGNGGTIVDSGTTFTFMEKPVYELVAKEFEKQMAHYTVATEIQNLTGLRPCYNISGEKSVSVPDFIFQFKGGAKMALPLSNYFSFVDSGVICLTIVSDNVFGPGIGAGPAIILGNYQQRNFYVEFDLENEKFGFKPQSCV</sequence>
<protein>
    <recommendedName>
        <fullName evidence="8">Peptidase A1 domain-containing protein</fullName>
    </recommendedName>
</protein>
<dbReference type="Pfam" id="PF14543">
    <property type="entry name" value="TAXi_N"/>
    <property type="match status" value="1"/>
</dbReference>
<evidence type="ECO:0000256" key="7">
    <source>
        <dbReference type="SAM" id="SignalP"/>
    </source>
</evidence>
<comment type="similarity">
    <text evidence="1">Belongs to the peptidase A1 family.</text>
</comment>
<dbReference type="GO" id="GO:0005576">
    <property type="term" value="C:extracellular region"/>
    <property type="evidence" value="ECO:0007669"/>
    <property type="project" value="TreeGrafter"/>
</dbReference>
<evidence type="ECO:0000313" key="9">
    <source>
        <dbReference type="EMBL" id="KAJ6425637.1"/>
    </source>
</evidence>
<dbReference type="GO" id="GO:0006508">
    <property type="term" value="P:proteolysis"/>
    <property type="evidence" value="ECO:0007669"/>
    <property type="project" value="UniProtKB-KW"/>
</dbReference>
<dbReference type="InterPro" id="IPR033121">
    <property type="entry name" value="PEPTIDASE_A1"/>
</dbReference>
<evidence type="ECO:0000313" key="10">
    <source>
        <dbReference type="Proteomes" id="UP001162972"/>
    </source>
</evidence>
<gene>
    <name evidence="9" type="ORF">OIU84_026248</name>
</gene>
<dbReference type="PROSITE" id="PS51767">
    <property type="entry name" value="PEPTIDASE_A1"/>
    <property type="match status" value="1"/>
</dbReference>
<dbReference type="FunFam" id="2.40.70.10:FF:000120">
    <property type="entry name" value="Aspartic proteinase nepenthesin-2"/>
    <property type="match status" value="1"/>
</dbReference>
<keyword evidence="10" id="KW-1185">Reference proteome</keyword>
<dbReference type="Proteomes" id="UP001162972">
    <property type="component" value="Chromosome 16"/>
</dbReference>
<organism evidence="9 10">
    <name type="scientific">Salix udensis</name>
    <dbReference type="NCBI Taxonomy" id="889485"/>
    <lineage>
        <taxon>Eukaryota</taxon>
        <taxon>Viridiplantae</taxon>
        <taxon>Streptophyta</taxon>
        <taxon>Embryophyta</taxon>
        <taxon>Tracheophyta</taxon>
        <taxon>Spermatophyta</taxon>
        <taxon>Magnoliopsida</taxon>
        <taxon>eudicotyledons</taxon>
        <taxon>Gunneridae</taxon>
        <taxon>Pentapetalae</taxon>
        <taxon>rosids</taxon>
        <taxon>fabids</taxon>
        <taxon>Malpighiales</taxon>
        <taxon>Salicaceae</taxon>
        <taxon>Saliceae</taxon>
        <taxon>Salix</taxon>
    </lineage>
</organism>
<feature type="signal peptide" evidence="7">
    <location>
        <begin position="1"/>
        <end position="21"/>
    </location>
</feature>
<dbReference type="SUPFAM" id="SSF50630">
    <property type="entry name" value="Acid proteases"/>
    <property type="match status" value="1"/>
</dbReference>
<dbReference type="InterPro" id="IPR051708">
    <property type="entry name" value="Plant_Aspart_Prot_A1"/>
</dbReference>
<dbReference type="InterPro" id="IPR021109">
    <property type="entry name" value="Peptidase_aspartic_dom_sf"/>
</dbReference>
<dbReference type="AlphaFoldDB" id="A0AAD6PCN5"/>
<accession>A0AAD6PCN5</accession>
<dbReference type="InterPro" id="IPR032861">
    <property type="entry name" value="TAXi_N"/>
</dbReference>
<keyword evidence="7" id="KW-0732">Signal</keyword>
<keyword evidence="5" id="KW-0325">Glycoprotein</keyword>
<evidence type="ECO:0000256" key="3">
    <source>
        <dbReference type="ARBA" id="ARBA00022750"/>
    </source>
</evidence>
<dbReference type="PRINTS" id="PR00792">
    <property type="entry name" value="PEPSIN"/>
</dbReference>
<dbReference type="InterPro" id="IPR034161">
    <property type="entry name" value="Pepsin-like_plant"/>
</dbReference>
<dbReference type="GO" id="GO:0004190">
    <property type="term" value="F:aspartic-type endopeptidase activity"/>
    <property type="evidence" value="ECO:0007669"/>
    <property type="project" value="UniProtKB-KW"/>
</dbReference>
<keyword evidence="2" id="KW-0645">Protease</keyword>
<evidence type="ECO:0000256" key="2">
    <source>
        <dbReference type="ARBA" id="ARBA00022670"/>
    </source>
</evidence>
<feature type="active site" evidence="6">
    <location>
        <position position="103"/>
    </location>
</feature>
<evidence type="ECO:0000259" key="8">
    <source>
        <dbReference type="PROSITE" id="PS51767"/>
    </source>
</evidence>
<dbReference type="FunFam" id="2.40.70.10:FF:000034">
    <property type="entry name" value="Aspartyl protease family protein"/>
    <property type="match status" value="1"/>
</dbReference>
<dbReference type="InterPro" id="IPR032799">
    <property type="entry name" value="TAXi_C"/>
</dbReference>
<keyword evidence="4" id="KW-0378">Hydrolase</keyword>
<dbReference type="CDD" id="cd05476">
    <property type="entry name" value="pepsin_A_like_plant"/>
    <property type="match status" value="1"/>
</dbReference>
<evidence type="ECO:0000256" key="1">
    <source>
        <dbReference type="ARBA" id="ARBA00007447"/>
    </source>
</evidence>
<feature type="chain" id="PRO_5041925435" description="Peptidase A1 domain-containing protein" evidence="7">
    <location>
        <begin position="22"/>
        <end position="461"/>
    </location>
</feature>
<dbReference type="Gene3D" id="2.40.70.10">
    <property type="entry name" value="Acid Proteases"/>
    <property type="match status" value="2"/>
</dbReference>
<dbReference type="InterPro" id="IPR001461">
    <property type="entry name" value="Aspartic_peptidase_A1"/>
</dbReference>
<proteinExistence type="inferred from homology"/>
<feature type="domain" description="Peptidase A1" evidence="8">
    <location>
        <begin position="85"/>
        <end position="456"/>
    </location>
</feature>
<reference evidence="9 10" key="1">
    <citation type="journal article" date="2023" name="Int. J. Mol. Sci.">
        <title>De Novo Assembly and Annotation of 11 Diverse Shrub Willow (Salix) Genomes Reveals Novel Gene Organization in Sex-Linked Regions.</title>
        <authorList>
            <person name="Hyden B."/>
            <person name="Feng K."/>
            <person name="Yates T.B."/>
            <person name="Jawdy S."/>
            <person name="Cereghino C."/>
            <person name="Smart L.B."/>
            <person name="Muchero W."/>
        </authorList>
    </citation>
    <scope>NUCLEOTIDE SEQUENCE [LARGE SCALE GENOMIC DNA]</scope>
    <source>
        <tissue evidence="9">Shoot tip</tissue>
    </source>
</reference>
<name>A0AAD6PCN5_9ROSI</name>
<dbReference type="PANTHER" id="PTHR47967:SF36">
    <property type="entry name" value="PEPTIDASE A1 DOMAIN-CONTAINING PROTEIN"/>
    <property type="match status" value="1"/>
</dbReference>
<dbReference type="Pfam" id="PF14541">
    <property type="entry name" value="TAXi_C"/>
    <property type="match status" value="1"/>
</dbReference>